<dbReference type="AlphaFoldDB" id="A0A8X6QMT1"/>
<feature type="compositionally biased region" description="Basic and acidic residues" evidence="1">
    <location>
        <begin position="62"/>
        <end position="81"/>
    </location>
</feature>
<evidence type="ECO:0000256" key="1">
    <source>
        <dbReference type="SAM" id="MobiDB-lite"/>
    </source>
</evidence>
<dbReference type="EMBL" id="BMAW01129442">
    <property type="protein sequence ID" value="GFU30384.1"/>
    <property type="molecule type" value="Genomic_DNA"/>
</dbReference>
<accession>A0A8X6QMT1</accession>
<protein>
    <submittedName>
        <fullName evidence="2">Uncharacterized protein</fullName>
    </submittedName>
</protein>
<organism evidence="2 3">
    <name type="scientific">Nephila pilipes</name>
    <name type="common">Giant wood spider</name>
    <name type="synonym">Nephila maculata</name>
    <dbReference type="NCBI Taxonomy" id="299642"/>
    <lineage>
        <taxon>Eukaryota</taxon>
        <taxon>Metazoa</taxon>
        <taxon>Ecdysozoa</taxon>
        <taxon>Arthropoda</taxon>
        <taxon>Chelicerata</taxon>
        <taxon>Arachnida</taxon>
        <taxon>Araneae</taxon>
        <taxon>Araneomorphae</taxon>
        <taxon>Entelegynae</taxon>
        <taxon>Araneoidea</taxon>
        <taxon>Nephilidae</taxon>
        <taxon>Nephila</taxon>
    </lineage>
</organism>
<proteinExistence type="predicted"/>
<keyword evidence="3" id="KW-1185">Reference proteome</keyword>
<evidence type="ECO:0000313" key="2">
    <source>
        <dbReference type="EMBL" id="GFU30384.1"/>
    </source>
</evidence>
<dbReference type="Proteomes" id="UP000887013">
    <property type="component" value="Unassembled WGS sequence"/>
</dbReference>
<comment type="caution">
    <text evidence="2">The sequence shown here is derived from an EMBL/GenBank/DDBJ whole genome shotgun (WGS) entry which is preliminary data.</text>
</comment>
<name>A0A8X6QMT1_NEPPI</name>
<reference evidence="2" key="1">
    <citation type="submission" date="2020-08" db="EMBL/GenBank/DDBJ databases">
        <title>Multicomponent nature underlies the extraordinary mechanical properties of spider dragline silk.</title>
        <authorList>
            <person name="Kono N."/>
            <person name="Nakamura H."/>
            <person name="Mori M."/>
            <person name="Yoshida Y."/>
            <person name="Ohtoshi R."/>
            <person name="Malay A.D."/>
            <person name="Moran D.A.P."/>
            <person name="Tomita M."/>
            <person name="Numata K."/>
            <person name="Arakawa K."/>
        </authorList>
    </citation>
    <scope>NUCLEOTIDE SEQUENCE</scope>
</reference>
<gene>
    <name evidence="2" type="ORF">NPIL_551521</name>
</gene>
<sequence length="81" mass="9054">MITSKLQLFAEMGKGGRYCLESAILRLVQALKARQKAKSLKWMFLSAYLVRMELEEGTTPEGGRRGGEPPEKPIPDDSVDK</sequence>
<evidence type="ECO:0000313" key="3">
    <source>
        <dbReference type="Proteomes" id="UP000887013"/>
    </source>
</evidence>
<feature type="region of interest" description="Disordered" evidence="1">
    <location>
        <begin position="56"/>
        <end position="81"/>
    </location>
</feature>